<comment type="caution">
    <text evidence="2">The sequence shown here is derived from an EMBL/GenBank/DDBJ whole genome shotgun (WGS) entry which is preliminary data.</text>
</comment>
<feature type="compositionally biased region" description="Low complexity" evidence="1">
    <location>
        <begin position="50"/>
        <end position="66"/>
    </location>
</feature>
<organism evidence="2 3">
    <name type="scientific">Caenorhabditis angaria</name>
    <dbReference type="NCBI Taxonomy" id="860376"/>
    <lineage>
        <taxon>Eukaryota</taxon>
        <taxon>Metazoa</taxon>
        <taxon>Ecdysozoa</taxon>
        <taxon>Nematoda</taxon>
        <taxon>Chromadorea</taxon>
        <taxon>Rhabditida</taxon>
        <taxon>Rhabditina</taxon>
        <taxon>Rhabditomorpha</taxon>
        <taxon>Rhabditoidea</taxon>
        <taxon>Rhabditidae</taxon>
        <taxon>Peloderinae</taxon>
        <taxon>Caenorhabditis</taxon>
    </lineage>
</organism>
<gene>
    <name evidence="2" type="ORF">CAMP_LOCUS4372</name>
</gene>
<sequence length="183" mass="20717">MNFILDIILRYFPIFSIVLFCVKPKRNVRNVAYQSKNPNHKFNKISPNQSTNSPNNLVANNNSSNRSNLDITQSDGSDIQVPNNISKVKGVSRISKSLEKNNQGVKKTSDMTAIEQPTQNHSRIGKQSKKPIQQSTMAETQNDNNVGSNEITHDRRSSMAYEPEFLPSDHDDDTLRCVKSIRR</sequence>
<dbReference type="AlphaFoldDB" id="A0A9P1IBK4"/>
<name>A0A9P1IBK4_9PELO</name>
<feature type="region of interest" description="Disordered" evidence="1">
    <location>
        <begin position="118"/>
        <end position="155"/>
    </location>
</feature>
<evidence type="ECO:0000256" key="1">
    <source>
        <dbReference type="SAM" id="MobiDB-lite"/>
    </source>
</evidence>
<evidence type="ECO:0000313" key="2">
    <source>
        <dbReference type="EMBL" id="CAI5441735.1"/>
    </source>
</evidence>
<dbReference type="EMBL" id="CANHGI010000002">
    <property type="protein sequence ID" value="CAI5441735.1"/>
    <property type="molecule type" value="Genomic_DNA"/>
</dbReference>
<evidence type="ECO:0000313" key="3">
    <source>
        <dbReference type="Proteomes" id="UP001152747"/>
    </source>
</evidence>
<reference evidence="2" key="1">
    <citation type="submission" date="2022-11" db="EMBL/GenBank/DDBJ databases">
        <authorList>
            <person name="Kikuchi T."/>
        </authorList>
    </citation>
    <scope>NUCLEOTIDE SEQUENCE</scope>
    <source>
        <strain evidence="2">PS1010</strain>
    </source>
</reference>
<dbReference type="Proteomes" id="UP001152747">
    <property type="component" value="Unassembled WGS sequence"/>
</dbReference>
<feature type="compositionally biased region" description="Polar residues" evidence="1">
    <location>
        <begin position="130"/>
        <end position="150"/>
    </location>
</feature>
<accession>A0A9P1IBK4</accession>
<feature type="region of interest" description="Disordered" evidence="1">
    <location>
        <begin position="37"/>
        <end position="66"/>
    </location>
</feature>
<proteinExistence type="predicted"/>
<keyword evidence="3" id="KW-1185">Reference proteome</keyword>
<protein>
    <submittedName>
        <fullName evidence="2">Uncharacterized protein</fullName>
    </submittedName>
</protein>